<proteinExistence type="predicted"/>
<sequence length="85" mass="9597">MLDYVEQEARARGVTRLVLLTTRTADWFMQRDFRLAGPAAGSELLPEARRRRVNAARNSQLYVKEILPLSQEDGPVVAPGKRIGF</sequence>
<dbReference type="GeneID" id="25734173"/>
<dbReference type="AlphaFoldDB" id="A0A0D2K5V3"/>
<dbReference type="RefSeq" id="XP_013890568.1">
    <property type="nucleotide sequence ID" value="XM_014035114.1"/>
</dbReference>
<keyword evidence="2" id="KW-0012">Acyltransferase</keyword>
<gene>
    <name evidence="3" type="ORF">MNEG_16416</name>
</gene>
<dbReference type="GO" id="GO:0005737">
    <property type="term" value="C:cytoplasm"/>
    <property type="evidence" value="ECO:0007669"/>
    <property type="project" value="InterPro"/>
</dbReference>
<dbReference type="KEGG" id="mng:MNEG_16416"/>
<reference evidence="3 4" key="1">
    <citation type="journal article" date="2013" name="BMC Genomics">
        <title>Reconstruction of the lipid metabolism for the microalga Monoraphidium neglectum from its genome sequence reveals characteristics suitable for biofuel production.</title>
        <authorList>
            <person name="Bogen C."/>
            <person name="Al-Dilaimi A."/>
            <person name="Albersmeier A."/>
            <person name="Wichmann J."/>
            <person name="Grundmann M."/>
            <person name="Rupp O."/>
            <person name="Lauersen K.J."/>
            <person name="Blifernez-Klassen O."/>
            <person name="Kalinowski J."/>
            <person name="Goesmann A."/>
            <person name="Mussgnug J.H."/>
            <person name="Kruse O."/>
        </authorList>
    </citation>
    <scope>NUCLEOTIDE SEQUENCE [LARGE SCALE GENOMIC DNA]</scope>
    <source>
        <strain evidence="3 4">SAG 48.87</strain>
    </source>
</reference>
<protein>
    <recommendedName>
        <fullName evidence="5">Amino-acid N-acetyltransferase</fullName>
    </recommendedName>
</protein>
<name>A0A0D2K5V3_9CHLO</name>
<dbReference type="PANTHER" id="PTHR30602">
    <property type="entry name" value="AMINO-ACID ACETYLTRANSFERASE"/>
    <property type="match status" value="1"/>
</dbReference>
<dbReference type="PANTHER" id="PTHR30602:SF12">
    <property type="entry name" value="AMINO-ACID ACETYLTRANSFERASE NAGS1, CHLOROPLASTIC-RELATED"/>
    <property type="match status" value="1"/>
</dbReference>
<keyword evidence="4" id="KW-1185">Reference proteome</keyword>
<evidence type="ECO:0000256" key="2">
    <source>
        <dbReference type="ARBA" id="ARBA00023315"/>
    </source>
</evidence>
<dbReference type="GO" id="GO:0006526">
    <property type="term" value="P:L-arginine biosynthetic process"/>
    <property type="evidence" value="ECO:0007669"/>
    <property type="project" value="InterPro"/>
</dbReference>
<keyword evidence="1" id="KW-0808">Transferase</keyword>
<evidence type="ECO:0000313" key="3">
    <source>
        <dbReference type="EMBL" id="KIY91548.1"/>
    </source>
</evidence>
<dbReference type="EMBL" id="KK106552">
    <property type="protein sequence ID" value="KIY91548.1"/>
    <property type="molecule type" value="Genomic_DNA"/>
</dbReference>
<accession>A0A0D2K5V3</accession>
<evidence type="ECO:0008006" key="5">
    <source>
        <dbReference type="Google" id="ProtNLM"/>
    </source>
</evidence>
<dbReference type="InterPro" id="IPR010167">
    <property type="entry name" value="NH2A_AcTrfase"/>
</dbReference>
<dbReference type="Proteomes" id="UP000054498">
    <property type="component" value="Unassembled WGS sequence"/>
</dbReference>
<evidence type="ECO:0000313" key="4">
    <source>
        <dbReference type="Proteomes" id="UP000054498"/>
    </source>
</evidence>
<dbReference type="STRING" id="145388.A0A0D2K5V3"/>
<evidence type="ECO:0000256" key="1">
    <source>
        <dbReference type="ARBA" id="ARBA00022679"/>
    </source>
</evidence>
<dbReference type="Gene3D" id="3.40.630.30">
    <property type="match status" value="1"/>
</dbReference>
<dbReference type="GO" id="GO:0004042">
    <property type="term" value="F:L-glutamate N-acetyltransferase activity"/>
    <property type="evidence" value="ECO:0007669"/>
    <property type="project" value="InterPro"/>
</dbReference>
<organism evidence="3 4">
    <name type="scientific">Monoraphidium neglectum</name>
    <dbReference type="NCBI Taxonomy" id="145388"/>
    <lineage>
        <taxon>Eukaryota</taxon>
        <taxon>Viridiplantae</taxon>
        <taxon>Chlorophyta</taxon>
        <taxon>core chlorophytes</taxon>
        <taxon>Chlorophyceae</taxon>
        <taxon>CS clade</taxon>
        <taxon>Sphaeropleales</taxon>
        <taxon>Selenastraceae</taxon>
        <taxon>Monoraphidium</taxon>
    </lineage>
</organism>